<keyword evidence="1" id="KW-1133">Transmembrane helix</keyword>
<organism evidence="2 3">
    <name type="scientific">Oligosphaera ethanolica</name>
    <dbReference type="NCBI Taxonomy" id="760260"/>
    <lineage>
        <taxon>Bacteria</taxon>
        <taxon>Pseudomonadati</taxon>
        <taxon>Lentisphaerota</taxon>
        <taxon>Oligosphaeria</taxon>
        <taxon>Oligosphaerales</taxon>
        <taxon>Oligosphaeraceae</taxon>
        <taxon>Oligosphaera</taxon>
    </lineage>
</organism>
<evidence type="ECO:0000313" key="3">
    <source>
        <dbReference type="Proteomes" id="UP001238163"/>
    </source>
</evidence>
<feature type="transmembrane region" description="Helical" evidence="1">
    <location>
        <begin position="76"/>
        <end position="99"/>
    </location>
</feature>
<keyword evidence="3" id="KW-1185">Reference proteome</keyword>
<dbReference type="EMBL" id="JAUSVL010000001">
    <property type="protein sequence ID" value="MDQ0288226.1"/>
    <property type="molecule type" value="Genomic_DNA"/>
</dbReference>
<evidence type="ECO:0000256" key="1">
    <source>
        <dbReference type="SAM" id="Phobius"/>
    </source>
</evidence>
<reference evidence="2" key="1">
    <citation type="submission" date="2023-07" db="EMBL/GenBank/DDBJ databases">
        <title>Genomic Encyclopedia of Type Strains, Phase IV (KMG-IV): sequencing the most valuable type-strain genomes for metagenomic binning, comparative biology and taxonomic classification.</title>
        <authorList>
            <person name="Goeker M."/>
        </authorList>
    </citation>
    <scope>NUCLEOTIDE SEQUENCE</scope>
    <source>
        <strain evidence="2">DSM 24202</strain>
    </source>
</reference>
<evidence type="ECO:0000313" key="2">
    <source>
        <dbReference type="EMBL" id="MDQ0288226.1"/>
    </source>
</evidence>
<accession>A0AAE3VD66</accession>
<sequence>MKCDDVEVEVIGNTGELSAAAREHLGQCAACERFARMQALALGEAADAVHPSTALDQRVLAAVHERMAGQRRWRRLLRVGGGVLAPLAVAALVLLGMWLRLPPETPTPGGMTIAAGGEQTFAVPVVAAAAGEALPVASDDDLWLLGVAMTDVEMDDLEEGIAQLIAGVRESLEAPATSSSQLDPGMTERRLEDFREKLMALEFELLGDM</sequence>
<comment type="caution">
    <text evidence="2">The sequence shown here is derived from an EMBL/GenBank/DDBJ whole genome shotgun (WGS) entry which is preliminary data.</text>
</comment>
<keyword evidence="1" id="KW-0472">Membrane</keyword>
<dbReference type="RefSeq" id="WP_307259518.1">
    <property type="nucleotide sequence ID" value="NZ_JAUSVL010000001.1"/>
</dbReference>
<keyword evidence="1" id="KW-0812">Transmembrane</keyword>
<protein>
    <submittedName>
        <fullName evidence="2">Uncharacterized protein</fullName>
    </submittedName>
</protein>
<gene>
    <name evidence="2" type="ORF">J3R75_000333</name>
</gene>
<dbReference type="Proteomes" id="UP001238163">
    <property type="component" value="Unassembled WGS sequence"/>
</dbReference>
<name>A0AAE3VD66_9BACT</name>
<proteinExistence type="predicted"/>
<dbReference type="AlphaFoldDB" id="A0AAE3VD66"/>